<dbReference type="OrthoDB" id="9938473at2759"/>
<dbReference type="InterPro" id="IPR016187">
    <property type="entry name" value="CTDL_fold"/>
</dbReference>
<reference evidence="12" key="3">
    <citation type="submission" date="2025-08" db="UniProtKB">
        <authorList>
            <consortium name="Ensembl"/>
        </authorList>
    </citation>
    <scope>IDENTIFICATION</scope>
</reference>
<dbReference type="InterPro" id="IPR043210">
    <property type="entry name" value="CD44_antigen-like"/>
</dbReference>
<dbReference type="Pfam" id="PF00193">
    <property type="entry name" value="Xlink"/>
    <property type="match status" value="1"/>
</dbReference>
<evidence type="ECO:0000256" key="5">
    <source>
        <dbReference type="ARBA" id="ARBA00023136"/>
    </source>
</evidence>
<feature type="disulfide bond" evidence="9">
    <location>
        <begin position="81"/>
        <end position="102"/>
    </location>
</feature>
<protein>
    <recommendedName>
        <fullName evidence="11">Link domain-containing protein</fullName>
    </recommendedName>
</protein>
<comment type="subcellular location">
    <subcellularLocation>
        <location evidence="1">Membrane</location>
        <topology evidence="1">Single-pass membrane protein</topology>
    </subcellularLocation>
</comment>
<dbReference type="GeneID" id="109616940"/>
<comment type="caution">
    <text evidence="9">Lacks conserved residue(s) required for the propagation of feature annotation.</text>
</comment>
<accession>A0A3P8ZX40</accession>
<keyword evidence="8" id="KW-0325">Glycoprotein</keyword>
<reference evidence="13" key="1">
    <citation type="journal article" date="2014" name="PLoS ONE">
        <title>The genome and linkage map of the northern pike (Esox lucius): conserved synteny revealed between the salmonid sister group and the Neoteleostei.</title>
        <authorList>
            <person name="Rondeau E.B."/>
            <person name="Minkley D.R."/>
            <person name="Leong J.S."/>
            <person name="Messmer A.M."/>
            <person name="Jantzen J.R."/>
            <person name="von Schalburg K.R."/>
            <person name="Lemon C."/>
            <person name="Bird N.H."/>
            <person name="Koop B.F."/>
        </authorList>
    </citation>
    <scope>NUCLEOTIDE SEQUENCE</scope>
</reference>
<dbReference type="Bgee" id="ENSELUG00000011520">
    <property type="expression patterns" value="Expressed in embryo and 2 other cell types or tissues"/>
</dbReference>
<evidence type="ECO:0000256" key="3">
    <source>
        <dbReference type="ARBA" id="ARBA00022729"/>
    </source>
</evidence>
<feature type="transmembrane region" description="Helical" evidence="10">
    <location>
        <begin position="274"/>
        <end position="295"/>
    </location>
</feature>
<dbReference type="PANTHER" id="PTHR10225:SF2">
    <property type="entry name" value="LYMPHATIC VESSEL ENDOTHELIAL HYALURONIC ACID RECEPTOR 1"/>
    <property type="match status" value="1"/>
</dbReference>
<keyword evidence="2 10" id="KW-0812">Transmembrane</keyword>
<keyword evidence="3" id="KW-0732">Signal</keyword>
<dbReference type="KEGG" id="els:109616940"/>
<proteinExistence type="predicted"/>
<dbReference type="InterPro" id="IPR000538">
    <property type="entry name" value="Link_dom"/>
</dbReference>
<dbReference type="GO" id="GO:0004888">
    <property type="term" value="F:transmembrane signaling receptor activity"/>
    <property type="evidence" value="ECO:0007669"/>
    <property type="project" value="TreeGrafter"/>
</dbReference>
<sequence>MERVWLFSYIVLTMAVYALAFEYSYIKVFPKDRVSRVSMVSYGNRYALNASQARAMCLFLNVTIATRQQVETAYQHGLETCGFGWIDEQIAVIPRIVQNPNCGKNKTGVLPWKAPPDQLFHVFCFTSADLEIRLEDQTTTTRTVLSSAPATTNIVKKRLKTTPRFSIAPAPDITSKSSTQVPRFPSLMDQSTIGLISTPPPPLPSLSPLSSQHSPTSHTILTSSRSLLTPASSFSLPQLLFLSATSSSLISFPPQNTSANISESSEYPQSVNTAHFSIGSILTTLLIISLILLLLPSSAAVWYYKTTRGVFPMQFCRAGQQNLKDDIETEMWRHNDSETDLQDPEQTDLEENEDIKSTSDIVIINPGTKTNELTTIGYVEWN</sequence>
<evidence type="ECO:0000256" key="9">
    <source>
        <dbReference type="PROSITE-ProRule" id="PRU00323"/>
    </source>
</evidence>
<evidence type="ECO:0000256" key="8">
    <source>
        <dbReference type="ARBA" id="ARBA00023180"/>
    </source>
</evidence>
<dbReference type="Gene3D" id="3.10.100.10">
    <property type="entry name" value="Mannose-Binding Protein A, subunit A"/>
    <property type="match status" value="1"/>
</dbReference>
<dbReference type="GO" id="GO:0005540">
    <property type="term" value="F:hyaluronic acid binding"/>
    <property type="evidence" value="ECO:0007669"/>
    <property type="project" value="InterPro"/>
</dbReference>
<reference evidence="12" key="4">
    <citation type="submission" date="2025-09" db="UniProtKB">
        <authorList>
            <consortium name="Ensembl"/>
        </authorList>
    </citation>
    <scope>IDENTIFICATION</scope>
</reference>
<evidence type="ECO:0000313" key="12">
    <source>
        <dbReference type="Ensembl" id="ENSELUP00000033302.3"/>
    </source>
</evidence>
<dbReference type="OMA" id="NIETEMW"/>
<dbReference type="AlphaFoldDB" id="A0A3P8ZX40"/>
<evidence type="ECO:0000313" key="13">
    <source>
        <dbReference type="Proteomes" id="UP000265140"/>
    </source>
</evidence>
<dbReference type="GO" id="GO:0005886">
    <property type="term" value="C:plasma membrane"/>
    <property type="evidence" value="ECO:0007669"/>
    <property type="project" value="TreeGrafter"/>
</dbReference>
<dbReference type="SUPFAM" id="SSF56436">
    <property type="entry name" value="C-type lectin-like"/>
    <property type="match status" value="1"/>
</dbReference>
<dbReference type="InterPro" id="IPR016186">
    <property type="entry name" value="C-type_lectin-like/link_sf"/>
</dbReference>
<dbReference type="RefSeq" id="XP_019912334.2">
    <property type="nucleotide sequence ID" value="XM_020056775.3"/>
</dbReference>
<feature type="transmembrane region" description="Helical" evidence="10">
    <location>
        <begin position="6"/>
        <end position="26"/>
    </location>
</feature>
<keyword evidence="13" id="KW-1185">Reference proteome</keyword>
<feature type="domain" description="Link" evidence="11">
    <location>
        <begin position="35"/>
        <end position="126"/>
    </location>
</feature>
<dbReference type="SMART" id="SM00445">
    <property type="entry name" value="LINK"/>
    <property type="match status" value="1"/>
</dbReference>
<keyword evidence="6 9" id="KW-1015">Disulfide bond</keyword>
<dbReference type="Proteomes" id="UP000265140">
    <property type="component" value="Chromosome 19"/>
</dbReference>
<reference evidence="12" key="2">
    <citation type="submission" date="2020-02" db="EMBL/GenBank/DDBJ databases">
        <title>Esox lucius (northern pike) genome, fEsoLuc1, primary haplotype.</title>
        <authorList>
            <person name="Myers G."/>
            <person name="Karagic N."/>
            <person name="Meyer A."/>
            <person name="Pippel M."/>
            <person name="Reichard M."/>
            <person name="Winkler S."/>
            <person name="Tracey A."/>
            <person name="Sims Y."/>
            <person name="Howe K."/>
            <person name="Rhie A."/>
            <person name="Formenti G."/>
            <person name="Durbin R."/>
            <person name="Fedrigo O."/>
            <person name="Jarvis E.D."/>
        </authorList>
    </citation>
    <scope>NUCLEOTIDE SEQUENCE [LARGE SCALE GENOMIC DNA]</scope>
</reference>
<dbReference type="GeneTree" id="ENSGT00530000063822"/>
<dbReference type="InParanoid" id="A0A3P8ZX40"/>
<dbReference type="PANTHER" id="PTHR10225">
    <property type="entry name" value="HYALURONAN RECEPTOR"/>
    <property type="match status" value="1"/>
</dbReference>
<evidence type="ECO:0000256" key="2">
    <source>
        <dbReference type="ARBA" id="ARBA00022692"/>
    </source>
</evidence>
<name>A0A3P8ZX40_ESOLU</name>
<organism evidence="12 13">
    <name type="scientific">Esox lucius</name>
    <name type="common">Northern pike</name>
    <dbReference type="NCBI Taxonomy" id="8010"/>
    <lineage>
        <taxon>Eukaryota</taxon>
        <taxon>Metazoa</taxon>
        <taxon>Chordata</taxon>
        <taxon>Craniata</taxon>
        <taxon>Vertebrata</taxon>
        <taxon>Euteleostomi</taxon>
        <taxon>Actinopterygii</taxon>
        <taxon>Neopterygii</taxon>
        <taxon>Teleostei</taxon>
        <taxon>Protacanthopterygii</taxon>
        <taxon>Esociformes</taxon>
        <taxon>Esocidae</taxon>
        <taxon>Esox</taxon>
    </lineage>
</organism>
<dbReference type="PROSITE" id="PS50963">
    <property type="entry name" value="LINK_2"/>
    <property type="match status" value="1"/>
</dbReference>
<evidence type="ECO:0000256" key="7">
    <source>
        <dbReference type="ARBA" id="ARBA00023170"/>
    </source>
</evidence>
<dbReference type="PROSITE" id="PS01241">
    <property type="entry name" value="LINK_1"/>
    <property type="match status" value="1"/>
</dbReference>
<evidence type="ECO:0000256" key="6">
    <source>
        <dbReference type="ARBA" id="ARBA00023157"/>
    </source>
</evidence>
<dbReference type="CTD" id="564249"/>
<keyword evidence="5 10" id="KW-0472">Membrane</keyword>
<keyword evidence="4 10" id="KW-1133">Transmembrane helix</keyword>
<evidence type="ECO:0000256" key="1">
    <source>
        <dbReference type="ARBA" id="ARBA00004167"/>
    </source>
</evidence>
<dbReference type="GO" id="GO:0007155">
    <property type="term" value="P:cell adhesion"/>
    <property type="evidence" value="ECO:0007669"/>
    <property type="project" value="InterPro"/>
</dbReference>
<keyword evidence="7" id="KW-0675">Receptor</keyword>
<dbReference type="STRING" id="8010.ENSELUP00000033302"/>
<evidence type="ECO:0000259" key="11">
    <source>
        <dbReference type="PROSITE" id="PS50963"/>
    </source>
</evidence>
<evidence type="ECO:0000256" key="10">
    <source>
        <dbReference type="SAM" id="Phobius"/>
    </source>
</evidence>
<evidence type="ECO:0000256" key="4">
    <source>
        <dbReference type="ARBA" id="ARBA00022989"/>
    </source>
</evidence>
<dbReference type="Ensembl" id="ENSELUT00000001021.3">
    <property type="protein sequence ID" value="ENSELUP00000033302.3"/>
    <property type="gene ID" value="ENSELUG00000011520.3"/>
</dbReference>